<dbReference type="EMBL" id="BONQ01000106">
    <property type="protein sequence ID" value="GIG48568.1"/>
    <property type="molecule type" value="Genomic_DNA"/>
</dbReference>
<proteinExistence type="predicted"/>
<organism evidence="1 2">
    <name type="scientific">Dactylosporangium siamense</name>
    <dbReference type="NCBI Taxonomy" id="685454"/>
    <lineage>
        <taxon>Bacteria</taxon>
        <taxon>Bacillati</taxon>
        <taxon>Actinomycetota</taxon>
        <taxon>Actinomycetes</taxon>
        <taxon>Micromonosporales</taxon>
        <taxon>Micromonosporaceae</taxon>
        <taxon>Dactylosporangium</taxon>
    </lineage>
</organism>
<comment type="caution">
    <text evidence="1">The sequence shown here is derived from an EMBL/GenBank/DDBJ whole genome shotgun (WGS) entry which is preliminary data.</text>
</comment>
<evidence type="ECO:0000313" key="2">
    <source>
        <dbReference type="Proteomes" id="UP000660611"/>
    </source>
</evidence>
<reference evidence="1" key="1">
    <citation type="submission" date="2021-01" db="EMBL/GenBank/DDBJ databases">
        <title>Whole genome shotgun sequence of Dactylosporangium siamense NBRC 106093.</title>
        <authorList>
            <person name="Komaki H."/>
            <person name="Tamura T."/>
        </authorList>
    </citation>
    <scope>NUCLEOTIDE SEQUENCE</scope>
    <source>
        <strain evidence="1">NBRC 106093</strain>
    </source>
</reference>
<gene>
    <name evidence="1" type="ORF">Dsi01nite_066090</name>
</gene>
<evidence type="ECO:0000313" key="1">
    <source>
        <dbReference type="EMBL" id="GIG48568.1"/>
    </source>
</evidence>
<keyword evidence="2" id="KW-1185">Reference proteome</keyword>
<name>A0A919UFE0_9ACTN</name>
<accession>A0A919UFE0</accession>
<dbReference type="AlphaFoldDB" id="A0A919UFE0"/>
<dbReference type="Proteomes" id="UP000660611">
    <property type="component" value="Unassembled WGS sequence"/>
</dbReference>
<sequence>MPCDRTVRPGFRPYREWLAPGFWESYFDGDPAAAGDYRRELNTILDAHRAHGPDEA</sequence>
<protein>
    <submittedName>
        <fullName evidence="1">Uncharacterized protein</fullName>
    </submittedName>
</protein>